<comment type="similarity">
    <text evidence="2">Belongs to the ERD2 family.</text>
</comment>
<feature type="transmembrane region" description="Helical" evidence="11">
    <location>
        <begin position="187"/>
        <end position="205"/>
    </location>
</feature>
<keyword evidence="10 12" id="KW-0675">Receptor</keyword>
<dbReference type="GO" id="GO:0046923">
    <property type="term" value="F:ER retention sequence binding"/>
    <property type="evidence" value="ECO:0007669"/>
    <property type="project" value="InterPro"/>
</dbReference>
<evidence type="ECO:0000256" key="11">
    <source>
        <dbReference type="SAM" id="Phobius"/>
    </source>
</evidence>
<keyword evidence="4 11" id="KW-0812">Transmembrane</keyword>
<feature type="transmembrane region" description="Helical" evidence="11">
    <location>
        <begin position="114"/>
        <end position="138"/>
    </location>
</feature>
<evidence type="ECO:0000256" key="5">
    <source>
        <dbReference type="ARBA" id="ARBA00022824"/>
    </source>
</evidence>
<feature type="transmembrane region" description="Helical" evidence="11">
    <location>
        <begin position="159"/>
        <end position="175"/>
    </location>
</feature>
<feature type="transmembrane region" description="Helical" evidence="11">
    <location>
        <begin position="50"/>
        <end position="69"/>
    </location>
</feature>
<evidence type="ECO:0000256" key="4">
    <source>
        <dbReference type="ARBA" id="ARBA00022692"/>
    </source>
</evidence>
<name>A0A2R5G6Q8_9STRA</name>
<gene>
    <name evidence="12" type="ORF">FCC1311_029012</name>
</gene>
<feature type="transmembrane region" description="Helical" evidence="11">
    <location>
        <begin position="25"/>
        <end position="44"/>
    </location>
</feature>
<sequence length="295" mass="33469">MGTREFVETMQNPVKRKEWVNKNRLNIIMYLTGFATILFVYHLLSDGDFSFLLTLGALTRMFGFVVLLVKFRSERSCAGVSLKTLELYALVFLARLSSILFYEGYLPYDKSGDWLYQAVEIASLLIVGLLIFITVVTYKNTYNASEDGFGKIKNIPAQAGFIVLIIPCFILAVLLHPSLNRNVFTDIAWTFALYLEVVAILPQFYMLQKANRAVEPWVSHFVFSIGLSRLFLTVFWASSYHELTDKHSIGITGGWVGLFVLFAQLLHILVMGEFCFLYLKSAVQQNPLVLPGLQV</sequence>
<feature type="transmembrane region" description="Helical" evidence="11">
    <location>
        <begin position="81"/>
        <end position="102"/>
    </location>
</feature>
<evidence type="ECO:0000256" key="1">
    <source>
        <dbReference type="ARBA" id="ARBA00004477"/>
    </source>
</evidence>
<evidence type="ECO:0000313" key="13">
    <source>
        <dbReference type="Proteomes" id="UP000241890"/>
    </source>
</evidence>
<keyword evidence="8 11" id="KW-1133">Transmembrane helix</keyword>
<accession>A0A2R5G6Q8</accession>
<dbReference type="GO" id="GO:0006621">
    <property type="term" value="P:protein retention in ER lumen"/>
    <property type="evidence" value="ECO:0007669"/>
    <property type="project" value="InterPro"/>
</dbReference>
<keyword evidence="7" id="KW-0653">Protein transport</keyword>
<feature type="transmembrane region" description="Helical" evidence="11">
    <location>
        <begin position="217"/>
        <end position="238"/>
    </location>
</feature>
<evidence type="ECO:0000256" key="9">
    <source>
        <dbReference type="ARBA" id="ARBA00023136"/>
    </source>
</evidence>
<keyword evidence="6" id="KW-0931">ER-Golgi transport</keyword>
<dbReference type="InParanoid" id="A0A2R5G6Q8"/>
<dbReference type="Proteomes" id="UP000241890">
    <property type="component" value="Unassembled WGS sequence"/>
</dbReference>
<evidence type="ECO:0000256" key="10">
    <source>
        <dbReference type="ARBA" id="ARBA00023170"/>
    </source>
</evidence>
<dbReference type="InterPro" id="IPR000133">
    <property type="entry name" value="ER_ret_rcpt"/>
</dbReference>
<evidence type="ECO:0000256" key="7">
    <source>
        <dbReference type="ARBA" id="ARBA00022927"/>
    </source>
</evidence>
<reference evidence="12 13" key="1">
    <citation type="submission" date="2017-12" db="EMBL/GenBank/DDBJ databases">
        <title>Sequencing, de novo assembly and annotation of complete genome of a new Thraustochytrid species, strain FCC1311.</title>
        <authorList>
            <person name="Sedici K."/>
            <person name="Godart F."/>
            <person name="Aiese Cigliano R."/>
            <person name="Sanseverino W."/>
            <person name="Barakat M."/>
            <person name="Ortet P."/>
            <person name="Marechal E."/>
            <person name="Cagnac O."/>
            <person name="Amato A."/>
        </authorList>
    </citation>
    <scope>NUCLEOTIDE SEQUENCE [LARGE SCALE GENOMIC DNA]</scope>
</reference>
<dbReference type="AlphaFoldDB" id="A0A2R5G6Q8"/>
<evidence type="ECO:0000256" key="2">
    <source>
        <dbReference type="ARBA" id="ARBA00010120"/>
    </source>
</evidence>
<dbReference type="Pfam" id="PF00810">
    <property type="entry name" value="ER_lumen_recept"/>
    <property type="match status" value="1"/>
</dbReference>
<evidence type="ECO:0000313" key="12">
    <source>
        <dbReference type="EMBL" id="GBG26680.1"/>
    </source>
</evidence>
<organism evidence="12 13">
    <name type="scientific">Hondaea fermentalgiana</name>
    <dbReference type="NCBI Taxonomy" id="2315210"/>
    <lineage>
        <taxon>Eukaryota</taxon>
        <taxon>Sar</taxon>
        <taxon>Stramenopiles</taxon>
        <taxon>Bigyra</taxon>
        <taxon>Labyrinthulomycetes</taxon>
        <taxon>Thraustochytrida</taxon>
        <taxon>Thraustochytriidae</taxon>
        <taxon>Hondaea</taxon>
    </lineage>
</organism>
<protein>
    <submittedName>
        <fullName evidence="12">ER lumen protein-retaining receptor</fullName>
    </submittedName>
</protein>
<evidence type="ECO:0000256" key="3">
    <source>
        <dbReference type="ARBA" id="ARBA00022448"/>
    </source>
</evidence>
<comment type="subcellular location">
    <subcellularLocation>
        <location evidence="1">Endoplasmic reticulum membrane</location>
        <topology evidence="1">Multi-pass membrane protein</topology>
    </subcellularLocation>
</comment>
<keyword evidence="5" id="KW-0256">Endoplasmic reticulum</keyword>
<dbReference type="GO" id="GO:0005789">
    <property type="term" value="C:endoplasmic reticulum membrane"/>
    <property type="evidence" value="ECO:0007669"/>
    <property type="project" value="UniProtKB-SubCell"/>
</dbReference>
<dbReference type="OrthoDB" id="7694678at2759"/>
<feature type="transmembrane region" description="Helical" evidence="11">
    <location>
        <begin position="258"/>
        <end position="279"/>
    </location>
</feature>
<proteinExistence type="inferred from homology"/>
<dbReference type="EMBL" id="BEYU01000022">
    <property type="protein sequence ID" value="GBG26680.1"/>
    <property type="molecule type" value="Genomic_DNA"/>
</dbReference>
<evidence type="ECO:0000256" key="8">
    <source>
        <dbReference type="ARBA" id="ARBA00022989"/>
    </source>
</evidence>
<dbReference type="GO" id="GO:0015031">
    <property type="term" value="P:protein transport"/>
    <property type="evidence" value="ECO:0007669"/>
    <property type="project" value="UniProtKB-KW"/>
</dbReference>
<keyword evidence="9 11" id="KW-0472">Membrane</keyword>
<keyword evidence="3" id="KW-0813">Transport</keyword>
<comment type="caution">
    <text evidence="12">The sequence shown here is derived from an EMBL/GenBank/DDBJ whole genome shotgun (WGS) entry which is preliminary data.</text>
</comment>
<dbReference type="GO" id="GO:0016192">
    <property type="term" value="P:vesicle-mediated transport"/>
    <property type="evidence" value="ECO:0007669"/>
    <property type="project" value="UniProtKB-KW"/>
</dbReference>
<evidence type="ECO:0000256" key="6">
    <source>
        <dbReference type="ARBA" id="ARBA00022892"/>
    </source>
</evidence>
<dbReference type="PANTHER" id="PTHR10585">
    <property type="entry name" value="ER LUMEN PROTEIN RETAINING RECEPTOR"/>
    <property type="match status" value="1"/>
</dbReference>
<keyword evidence="13" id="KW-1185">Reference proteome</keyword>